<dbReference type="InterPro" id="IPR007449">
    <property type="entry name" value="ZipA_FtsZ-bd_C"/>
</dbReference>
<dbReference type="InterPro" id="IPR011919">
    <property type="entry name" value="Cell_div_ZipA"/>
</dbReference>
<reference evidence="12 13" key="1">
    <citation type="submission" date="2016-06" db="EMBL/GenBank/DDBJ databases">
        <title>Insight into the functional genes involving in sulfur oxidation in Pearl River water.</title>
        <authorList>
            <person name="Luo J."/>
            <person name="Tan X."/>
            <person name="Lin W."/>
        </authorList>
    </citation>
    <scope>NUCLEOTIDE SEQUENCE [LARGE SCALE GENOMIC DNA]</scope>
    <source>
        <strain evidence="12 13">LS2</strain>
    </source>
</reference>
<feature type="domain" description="ZipA C-terminal FtsZ-binding" evidence="11">
    <location>
        <begin position="205"/>
        <end position="333"/>
    </location>
</feature>
<accession>A0A191ZHG4</accession>
<evidence type="ECO:0000256" key="2">
    <source>
        <dbReference type="ARBA" id="ARBA00022519"/>
    </source>
</evidence>
<comment type="similarity">
    <text evidence="8 9">Belongs to the ZipA family.</text>
</comment>
<evidence type="ECO:0000256" key="8">
    <source>
        <dbReference type="HAMAP-Rule" id="MF_00509"/>
    </source>
</evidence>
<sequence>MEWLRWILLAAGVVTLIGIAWIYFRHKSEQAIELGSGRTEANLDDPIDVRIRAQETHVHTELGADLHEEDDVPPATARRAEPRLDAGITPASEPFEVEPEPLRWSQPNFTRHSDPKAHDDPPIDIDFSDAEGILGTVRRTPLHDDPTAAAGQPGGLFQQRQGTAPARRFSYQEKTTTPPGESEAASTPAPTNEVAPPEPTQEERQPVVLPLLIASPDAEPFDGERVQSLIEEIGFEFGDLSIYHYPDEMGEPLFSLMNGVQPGTFDRGNVASFSTPLLAIFMQLPLASPGETLIFERMLDIARDIADQLGGEILDDQRQPLSSESIDRYRELLHS</sequence>
<dbReference type="SUPFAM" id="SSF64383">
    <property type="entry name" value="Cell-division protein ZipA, C-terminal domain"/>
    <property type="match status" value="1"/>
</dbReference>
<evidence type="ECO:0000259" key="11">
    <source>
        <dbReference type="SMART" id="SM00771"/>
    </source>
</evidence>
<evidence type="ECO:0000256" key="6">
    <source>
        <dbReference type="ARBA" id="ARBA00023136"/>
    </source>
</evidence>
<dbReference type="InterPro" id="IPR036765">
    <property type="entry name" value="ZipA_FtsZ-bd_C_sf"/>
</dbReference>
<evidence type="ECO:0000256" key="10">
    <source>
        <dbReference type="SAM" id="MobiDB-lite"/>
    </source>
</evidence>
<keyword evidence="5 8" id="KW-1133">Transmembrane helix</keyword>
<keyword evidence="3 8" id="KW-0132">Cell division</keyword>
<name>A0A191ZHG4_9GAMM</name>
<dbReference type="SMART" id="SM00771">
    <property type="entry name" value="ZipA_C"/>
    <property type="match status" value="1"/>
</dbReference>
<dbReference type="HAMAP" id="MF_00509">
    <property type="entry name" value="ZipA"/>
    <property type="match status" value="1"/>
</dbReference>
<evidence type="ECO:0000256" key="3">
    <source>
        <dbReference type="ARBA" id="ARBA00022618"/>
    </source>
</evidence>
<dbReference type="RefSeq" id="WP_066099859.1">
    <property type="nucleotide sequence ID" value="NZ_CP016027.1"/>
</dbReference>
<dbReference type="Pfam" id="PF04354">
    <property type="entry name" value="ZipA_C"/>
    <property type="match status" value="1"/>
</dbReference>
<feature type="transmembrane region" description="Helical" evidence="8">
    <location>
        <begin position="6"/>
        <end position="24"/>
    </location>
</feature>
<dbReference type="GO" id="GO:0043093">
    <property type="term" value="P:FtsZ-dependent cytokinesis"/>
    <property type="evidence" value="ECO:0007669"/>
    <property type="project" value="UniProtKB-UniRule"/>
</dbReference>
<keyword evidence="13" id="KW-1185">Reference proteome</keyword>
<protein>
    <recommendedName>
        <fullName evidence="8 9">Cell division protein ZipA</fullName>
    </recommendedName>
</protein>
<evidence type="ECO:0000256" key="9">
    <source>
        <dbReference type="RuleBase" id="RU003612"/>
    </source>
</evidence>
<keyword evidence="2 8" id="KW-0997">Cell inner membrane</keyword>
<dbReference type="Gene3D" id="3.30.1400.10">
    <property type="entry name" value="ZipA, C-terminal FtsZ-binding domain"/>
    <property type="match status" value="1"/>
</dbReference>
<feature type="compositionally biased region" description="Polar residues" evidence="10">
    <location>
        <begin position="172"/>
        <end position="190"/>
    </location>
</feature>
<evidence type="ECO:0000313" key="12">
    <source>
        <dbReference type="EMBL" id="ANJ67293.1"/>
    </source>
</evidence>
<evidence type="ECO:0000256" key="1">
    <source>
        <dbReference type="ARBA" id="ARBA00022475"/>
    </source>
</evidence>
<evidence type="ECO:0000256" key="7">
    <source>
        <dbReference type="ARBA" id="ARBA00023306"/>
    </source>
</evidence>
<organism evidence="12 13">
    <name type="scientific">Halothiobacillus diazotrophicus</name>
    <dbReference type="NCBI Taxonomy" id="1860122"/>
    <lineage>
        <taxon>Bacteria</taxon>
        <taxon>Pseudomonadati</taxon>
        <taxon>Pseudomonadota</taxon>
        <taxon>Gammaproteobacteria</taxon>
        <taxon>Chromatiales</taxon>
        <taxon>Halothiobacillaceae</taxon>
        <taxon>Halothiobacillus</taxon>
    </lineage>
</organism>
<dbReference type="GO" id="GO:0000917">
    <property type="term" value="P:division septum assembly"/>
    <property type="evidence" value="ECO:0007669"/>
    <property type="project" value="TreeGrafter"/>
</dbReference>
<dbReference type="Proteomes" id="UP000078596">
    <property type="component" value="Chromosome"/>
</dbReference>
<feature type="compositionally biased region" description="Basic and acidic residues" evidence="10">
    <location>
        <begin position="111"/>
        <end position="121"/>
    </location>
</feature>
<dbReference type="GO" id="GO:0032153">
    <property type="term" value="C:cell division site"/>
    <property type="evidence" value="ECO:0007669"/>
    <property type="project" value="UniProtKB-UniRule"/>
</dbReference>
<comment type="subcellular location">
    <subcellularLocation>
        <location evidence="8">Cell inner membrane</location>
        <topology evidence="8">Single-pass type I membrane protein</topology>
    </subcellularLocation>
    <text evidence="8">Localizes to the Z ring in an FtsZ-dependent manner.</text>
</comment>
<dbReference type="KEGG" id="haz:A9404_07775"/>
<keyword evidence="1 8" id="KW-1003">Cell membrane</keyword>
<evidence type="ECO:0000256" key="4">
    <source>
        <dbReference type="ARBA" id="ARBA00022692"/>
    </source>
</evidence>
<proteinExistence type="inferred from homology"/>
<comment type="function">
    <text evidence="8 9">Essential cell division protein that stabilizes the FtsZ protofilaments by cross-linking them and that serves as a cytoplasmic membrane anchor for the Z ring. Also required for the recruitment to the septal ring of downstream cell division proteins.</text>
</comment>
<dbReference type="PANTHER" id="PTHR38685:SF1">
    <property type="entry name" value="CELL DIVISION PROTEIN ZIPA"/>
    <property type="match status" value="1"/>
</dbReference>
<dbReference type="STRING" id="1860122.A9404_07775"/>
<keyword evidence="6 8" id="KW-0472">Membrane</keyword>
<dbReference type="GO" id="GO:0005886">
    <property type="term" value="C:plasma membrane"/>
    <property type="evidence" value="ECO:0007669"/>
    <property type="project" value="UniProtKB-SubCell"/>
</dbReference>
<keyword evidence="7 8" id="KW-0131">Cell cycle</keyword>
<dbReference type="AlphaFoldDB" id="A0A191ZHG4"/>
<comment type="subunit">
    <text evidence="8">Interacts with FtsZ via their C-terminal domains.</text>
</comment>
<evidence type="ECO:0000313" key="13">
    <source>
        <dbReference type="Proteomes" id="UP000078596"/>
    </source>
</evidence>
<keyword evidence="4 8" id="KW-0812">Transmembrane</keyword>
<evidence type="ECO:0000256" key="5">
    <source>
        <dbReference type="ARBA" id="ARBA00022989"/>
    </source>
</evidence>
<gene>
    <name evidence="8" type="primary">zipA</name>
    <name evidence="12" type="ORF">A9404_07775</name>
</gene>
<dbReference type="EMBL" id="CP016027">
    <property type="protein sequence ID" value="ANJ67293.1"/>
    <property type="molecule type" value="Genomic_DNA"/>
</dbReference>
<dbReference type="PANTHER" id="PTHR38685">
    <property type="entry name" value="CELL DIVISION PROTEIN ZIPA"/>
    <property type="match status" value="1"/>
</dbReference>
<feature type="region of interest" description="Disordered" evidence="10">
    <location>
        <begin position="81"/>
        <end position="205"/>
    </location>
</feature>